<dbReference type="OrthoDB" id="4763880at2"/>
<name>A0A1S1LFK4_9MYCO</name>
<dbReference type="Pfam" id="PF02656">
    <property type="entry name" value="DUF202"/>
    <property type="match status" value="1"/>
</dbReference>
<keyword evidence="3 5" id="KW-1133">Transmembrane helix</keyword>
<comment type="caution">
    <text evidence="7">The sequence shown here is derived from an EMBL/GenBank/DDBJ whole genome shotgun (WGS) entry which is preliminary data.</text>
</comment>
<feature type="transmembrane region" description="Helical" evidence="5">
    <location>
        <begin position="41"/>
        <end position="65"/>
    </location>
</feature>
<dbReference type="EMBL" id="MLIK01000004">
    <property type="protein sequence ID" value="OHU31168.1"/>
    <property type="molecule type" value="Genomic_DNA"/>
</dbReference>
<dbReference type="Proteomes" id="UP000179616">
    <property type="component" value="Unassembled WGS sequence"/>
</dbReference>
<evidence type="ECO:0000256" key="3">
    <source>
        <dbReference type="ARBA" id="ARBA00022989"/>
    </source>
</evidence>
<dbReference type="AlphaFoldDB" id="A0A1S1LFK4"/>
<evidence type="ECO:0000313" key="8">
    <source>
        <dbReference type="Proteomes" id="UP000179616"/>
    </source>
</evidence>
<evidence type="ECO:0000256" key="5">
    <source>
        <dbReference type="SAM" id="Phobius"/>
    </source>
</evidence>
<dbReference type="GO" id="GO:0012505">
    <property type="term" value="C:endomembrane system"/>
    <property type="evidence" value="ECO:0007669"/>
    <property type="project" value="UniProtKB-SubCell"/>
</dbReference>
<feature type="transmembrane region" description="Helical" evidence="5">
    <location>
        <begin position="77"/>
        <end position="95"/>
    </location>
</feature>
<dbReference type="RefSeq" id="WP_070936587.1">
    <property type="nucleotide sequence ID" value="NZ_MLIK01000004.1"/>
</dbReference>
<reference evidence="7 8" key="1">
    <citation type="submission" date="2016-10" db="EMBL/GenBank/DDBJ databases">
        <title>Evaluation of Human, Veterinary and Environmental Mycobacterium chelonae Isolates by Core Genome Phylogenomic Analysis, Targeted Gene Comparison, and Anti-microbial Susceptibility Patterns: A Tale of Mistaken Identities.</title>
        <authorList>
            <person name="Fogelson S.B."/>
            <person name="Camus A.C."/>
            <person name="Lorenz W."/>
            <person name="Vasireddy R."/>
            <person name="Vasireddy S."/>
            <person name="Smith T."/>
            <person name="Brown-Elliott B.A."/>
            <person name="Wallace R.J.Jr."/>
            <person name="Hasan N.A."/>
            <person name="Reischl U."/>
            <person name="Sanchez S."/>
        </authorList>
    </citation>
    <scope>NUCLEOTIDE SEQUENCE [LARGE SCALE GENOMIC DNA]</scope>
    <source>
        <strain evidence="7 8">1559</strain>
    </source>
</reference>
<proteinExistence type="predicted"/>
<feature type="domain" description="DUF202" evidence="6">
    <location>
        <begin position="9"/>
        <end position="68"/>
    </location>
</feature>
<comment type="subcellular location">
    <subcellularLocation>
        <location evidence="1">Endomembrane system</location>
        <topology evidence="1">Multi-pass membrane protein</topology>
    </subcellularLocation>
</comment>
<evidence type="ECO:0000256" key="1">
    <source>
        <dbReference type="ARBA" id="ARBA00004127"/>
    </source>
</evidence>
<dbReference type="STRING" id="948102.BKG76_05710"/>
<protein>
    <recommendedName>
        <fullName evidence="6">DUF202 domain-containing protein</fullName>
    </recommendedName>
</protein>
<keyword evidence="4 5" id="KW-0472">Membrane</keyword>
<dbReference type="GeneID" id="57166292"/>
<evidence type="ECO:0000259" key="6">
    <source>
        <dbReference type="Pfam" id="PF02656"/>
    </source>
</evidence>
<evidence type="ECO:0000256" key="4">
    <source>
        <dbReference type="ARBA" id="ARBA00023136"/>
    </source>
</evidence>
<organism evidence="7 8">
    <name type="scientific">Mycobacteroides franklinii</name>
    <dbReference type="NCBI Taxonomy" id="948102"/>
    <lineage>
        <taxon>Bacteria</taxon>
        <taxon>Bacillati</taxon>
        <taxon>Actinomycetota</taxon>
        <taxon>Actinomycetes</taxon>
        <taxon>Mycobacteriales</taxon>
        <taxon>Mycobacteriaceae</taxon>
        <taxon>Mycobacteroides</taxon>
    </lineage>
</organism>
<evidence type="ECO:0000256" key="2">
    <source>
        <dbReference type="ARBA" id="ARBA00022692"/>
    </source>
</evidence>
<dbReference type="InterPro" id="IPR003807">
    <property type="entry name" value="DUF202"/>
</dbReference>
<sequence>MNAASATHAVERTALAWRRTGLTAAGTAAVFMTHTLLNKQAMGASLIATAIVLGIVAISTARHFSLERGQWHRGSKPIALTTAAVVLIALLWAGIDISNLDT</sequence>
<gene>
    <name evidence="7" type="ORF">BKG76_05710</name>
</gene>
<accession>A0A1S1LFK4</accession>
<keyword evidence="2 5" id="KW-0812">Transmembrane</keyword>
<evidence type="ECO:0000313" key="7">
    <source>
        <dbReference type="EMBL" id="OHU31168.1"/>
    </source>
</evidence>